<dbReference type="PANTHER" id="PTHR12289:SF44">
    <property type="entry name" value="OUTER MEMBRANE PROTEIN (SAM35), PUTATIVE (AFU_ORTHOLOGUE AFUA_1G13180)-RELATED"/>
    <property type="match status" value="1"/>
</dbReference>
<feature type="domain" description="Metaxin glutathione S-transferase" evidence="1">
    <location>
        <begin position="255"/>
        <end position="321"/>
    </location>
</feature>
<dbReference type="InterPro" id="IPR033468">
    <property type="entry name" value="Metaxin_GST"/>
</dbReference>
<sequence>MSEDDPLAASHQAQTSSRFPARFPTVPVPIKQIFDKFPLITYPANELPRRITRRSARHALYIFTTSRAAERGAPSFNPQCLKWQVSPSSSSEARLNLNLPPTARCTCVTDVITPTLYQAYLKFVGISFETVPSNNHASPTGALPFLIPTSSVTSVPTSPKGPIPSNKIQKWVIEQYHIEEEQQLNMLFDVYTSLLDHNIRNAWNFNAIGRNLYIDSSTSNPLVRTILARQLQQAARDELLKSSSVIDVDDLEAEAKNAFEALASLLGNDNYFFGSKDPGLFDASVFAYTHLLLDDTLNWKRNPIGRCLKKYSNLVQHRERIRDRHF</sequence>
<evidence type="ECO:0000313" key="4">
    <source>
        <dbReference type="Proteomes" id="UP000001631"/>
    </source>
</evidence>
<dbReference type="GO" id="GO:0007005">
    <property type="term" value="P:mitochondrion organization"/>
    <property type="evidence" value="ECO:0007669"/>
    <property type="project" value="TreeGrafter"/>
</dbReference>
<keyword evidence="4" id="KW-1185">Reference proteome</keyword>
<accession>C0NR95</accession>
<gene>
    <name evidence="3" type="ORF">HCBG_05525</name>
</gene>
<dbReference type="STRING" id="447093.C0NR95"/>
<dbReference type="InterPro" id="IPR050931">
    <property type="entry name" value="Mito_Protein_Transport_Metaxin"/>
</dbReference>
<dbReference type="GeneID" id="69038541"/>
<dbReference type="SUPFAM" id="SSF47616">
    <property type="entry name" value="GST C-terminal domain-like"/>
    <property type="match status" value="1"/>
</dbReference>
<dbReference type="InterPro" id="IPR021211">
    <property type="entry name" value="SAM35"/>
</dbReference>
<protein>
    <recommendedName>
        <fullName evidence="5">Mitochondrial outer membrane protein</fullName>
    </recommendedName>
</protein>
<dbReference type="InParanoid" id="C0NR95"/>
<evidence type="ECO:0008006" key="5">
    <source>
        <dbReference type="Google" id="ProtNLM"/>
    </source>
</evidence>
<dbReference type="Pfam" id="PF17171">
    <property type="entry name" value="GST_C_6"/>
    <property type="match status" value="1"/>
</dbReference>
<dbReference type="CDD" id="cd03193">
    <property type="entry name" value="GST_C_Metaxin"/>
    <property type="match status" value="1"/>
</dbReference>
<dbReference type="HOGENOM" id="CLU_055680_0_0_1"/>
<dbReference type="Pfam" id="PF17172">
    <property type="entry name" value="GST_N_4"/>
    <property type="match status" value="1"/>
</dbReference>
<dbReference type="EMBL" id="GG663369">
    <property type="protein sequence ID" value="EEH06209.1"/>
    <property type="molecule type" value="Genomic_DNA"/>
</dbReference>
<organism evidence="3 4">
    <name type="scientific">Ajellomyces capsulatus (strain G186AR / H82 / ATCC MYA-2454 / RMSCC 2432)</name>
    <name type="common">Darling's disease fungus</name>
    <name type="synonym">Histoplasma capsulatum</name>
    <dbReference type="NCBI Taxonomy" id="447093"/>
    <lineage>
        <taxon>Eukaryota</taxon>
        <taxon>Fungi</taxon>
        <taxon>Dikarya</taxon>
        <taxon>Ascomycota</taxon>
        <taxon>Pezizomycotina</taxon>
        <taxon>Eurotiomycetes</taxon>
        <taxon>Eurotiomycetidae</taxon>
        <taxon>Onygenales</taxon>
        <taxon>Ajellomycetaceae</taxon>
        <taxon>Histoplasma</taxon>
    </lineage>
</organism>
<evidence type="ECO:0000313" key="3">
    <source>
        <dbReference type="EMBL" id="EEH06209.1"/>
    </source>
</evidence>
<feature type="domain" description="Thioredoxin-like fold" evidence="2">
    <location>
        <begin position="118"/>
        <end position="205"/>
    </location>
</feature>
<dbReference type="VEuPathDB" id="FungiDB:I7I50_03705"/>
<reference evidence="3" key="1">
    <citation type="submission" date="2009-02" db="EMBL/GenBank/DDBJ databases">
        <title>The Genome Sequence of Ajellomyces capsulatus strain G186AR.</title>
        <authorList>
            <consortium name="The Broad Institute Genome Sequencing Platform"/>
            <person name="Champion M."/>
            <person name="Cuomo C."/>
            <person name="Ma L.-J."/>
            <person name="Henn M.R."/>
            <person name="Sil A."/>
            <person name="Goldman B."/>
            <person name="Young S.K."/>
            <person name="Kodira C.D."/>
            <person name="Zeng Q."/>
            <person name="Koehrsen M."/>
            <person name="Alvarado L."/>
            <person name="Berlin A."/>
            <person name="Borenstein D."/>
            <person name="Chen Z."/>
            <person name="Engels R."/>
            <person name="Freedman E."/>
            <person name="Gellesch M."/>
            <person name="Goldberg J."/>
            <person name="Griggs A."/>
            <person name="Gujja S."/>
            <person name="Heiman D."/>
            <person name="Hepburn T."/>
            <person name="Howarth C."/>
            <person name="Jen D."/>
            <person name="Larson L."/>
            <person name="Lewis B."/>
            <person name="Mehta T."/>
            <person name="Park D."/>
            <person name="Pearson M."/>
            <person name="Roberts A."/>
            <person name="Saif S."/>
            <person name="Shea T."/>
            <person name="Shenoy N."/>
            <person name="Sisk P."/>
            <person name="Stolte C."/>
            <person name="Sykes S."/>
            <person name="Walk T."/>
            <person name="White J."/>
            <person name="Yandava C."/>
            <person name="Klein B."/>
            <person name="McEwen J.G."/>
            <person name="Puccia R."/>
            <person name="Goldman G.H."/>
            <person name="Felipe M.S."/>
            <person name="Nino-Vega G."/>
            <person name="San-Blas G."/>
            <person name="Taylor J."/>
            <person name="Mendoza L."/>
            <person name="Galagan J."/>
            <person name="Nusbaum C."/>
            <person name="Birren B."/>
        </authorList>
    </citation>
    <scope>NUCLEOTIDE SEQUENCE</scope>
    <source>
        <strain evidence="3">G186AR</strain>
    </source>
</reference>
<dbReference type="Proteomes" id="UP000001631">
    <property type="component" value="Unassembled WGS sequence"/>
</dbReference>
<dbReference type="InterPro" id="IPR012336">
    <property type="entry name" value="Thioredoxin-like_fold"/>
</dbReference>
<dbReference type="AlphaFoldDB" id="C0NR95"/>
<dbReference type="RefSeq" id="XP_045286690.1">
    <property type="nucleotide sequence ID" value="XM_045432574.1"/>
</dbReference>
<evidence type="ECO:0000259" key="2">
    <source>
        <dbReference type="Pfam" id="PF17172"/>
    </source>
</evidence>
<proteinExistence type="predicted"/>
<name>C0NR95_AJECG</name>
<dbReference type="GO" id="GO:0001401">
    <property type="term" value="C:SAM complex"/>
    <property type="evidence" value="ECO:0007669"/>
    <property type="project" value="TreeGrafter"/>
</dbReference>
<dbReference type="PANTHER" id="PTHR12289">
    <property type="entry name" value="METAXIN RELATED"/>
    <property type="match status" value="1"/>
</dbReference>
<dbReference type="InterPro" id="IPR036282">
    <property type="entry name" value="Glutathione-S-Trfase_C_sf"/>
</dbReference>
<dbReference type="Pfam" id="PF10806">
    <property type="entry name" value="SAM35"/>
    <property type="match status" value="1"/>
</dbReference>
<evidence type="ECO:0000259" key="1">
    <source>
        <dbReference type="Pfam" id="PF17171"/>
    </source>
</evidence>